<evidence type="ECO:0000313" key="1">
    <source>
        <dbReference type="EMBL" id="PUZ54902.1"/>
    </source>
</evidence>
<accession>A0A2T7DH47</accession>
<dbReference type="EMBL" id="CM009753">
    <property type="protein sequence ID" value="PUZ54902.1"/>
    <property type="molecule type" value="Genomic_DNA"/>
</dbReference>
<dbReference type="Gramene" id="PUZ54902">
    <property type="protein sequence ID" value="PUZ54902"/>
    <property type="gene ID" value="GQ55_5G169100"/>
</dbReference>
<proteinExistence type="predicted"/>
<organism evidence="1 2">
    <name type="scientific">Panicum hallii var. hallii</name>
    <dbReference type="NCBI Taxonomy" id="1504633"/>
    <lineage>
        <taxon>Eukaryota</taxon>
        <taxon>Viridiplantae</taxon>
        <taxon>Streptophyta</taxon>
        <taxon>Embryophyta</taxon>
        <taxon>Tracheophyta</taxon>
        <taxon>Spermatophyta</taxon>
        <taxon>Magnoliopsida</taxon>
        <taxon>Liliopsida</taxon>
        <taxon>Poales</taxon>
        <taxon>Poaceae</taxon>
        <taxon>PACMAD clade</taxon>
        <taxon>Panicoideae</taxon>
        <taxon>Panicodae</taxon>
        <taxon>Paniceae</taxon>
        <taxon>Panicinae</taxon>
        <taxon>Panicum</taxon>
        <taxon>Panicum sect. Panicum</taxon>
    </lineage>
</organism>
<evidence type="ECO:0000313" key="2">
    <source>
        <dbReference type="Proteomes" id="UP000244336"/>
    </source>
</evidence>
<sequence>MNKVLIAEEMKLWVEMRGYDEEMVTAEEVETKLGWVMESEERGALRERVLVERERADEALKEGGSSYDAFVEFLKDLEIVNRL</sequence>
<dbReference type="OrthoDB" id="784214at2759"/>
<gene>
    <name evidence="1" type="ORF">GQ55_5G169100</name>
</gene>
<keyword evidence="2" id="KW-1185">Reference proteome</keyword>
<dbReference type="Proteomes" id="UP000244336">
    <property type="component" value="Chromosome 5"/>
</dbReference>
<protein>
    <submittedName>
        <fullName evidence="1">Uncharacterized protein</fullName>
    </submittedName>
</protein>
<reference evidence="1 2" key="1">
    <citation type="submission" date="2018-04" db="EMBL/GenBank/DDBJ databases">
        <title>WGS assembly of Panicum hallii var. hallii HAL2.</title>
        <authorList>
            <person name="Lovell J."/>
            <person name="Jenkins J."/>
            <person name="Lowry D."/>
            <person name="Mamidi S."/>
            <person name="Sreedasyam A."/>
            <person name="Weng X."/>
            <person name="Barry K."/>
            <person name="Bonette J."/>
            <person name="Campitelli B."/>
            <person name="Daum C."/>
            <person name="Gordon S."/>
            <person name="Gould B."/>
            <person name="Lipzen A."/>
            <person name="MacQueen A."/>
            <person name="Palacio-Mejia J."/>
            <person name="Plott C."/>
            <person name="Shakirov E."/>
            <person name="Shu S."/>
            <person name="Yoshinaga Y."/>
            <person name="Zane M."/>
            <person name="Rokhsar D."/>
            <person name="Grimwood J."/>
            <person name="Schmutz J."/>
            <person name="Juenger T."/>
        </authorList>
    </citation>
    <scope>NUCLEOTIDE SEQUENCE [LARGE SCALE GENOMIC DNA]</scope>
    <source>
        <strain evidence="2">cv. HAL2</strain>
    </source>
</reference>
<name>A0A2T7DH47_9POAL</name>
<dbReference type="Gene3D" id="3.40.50.2000">
    <property type="entry name" value="Glycogen Phosphorylase B"/>
    <property type="match status" value="1"/>
</dbReference>
<dbReference type="SUPFAM" id="SSF53756">
    <property type="entry name" value="UDP-Glycosyltransferase/glycogen phosphorylase"/>
    <property type="match status" value="1"/>
</dbReference>
<dbReference type="AlphaFoldDB" id="A0A2T7DH47"/>